<reference evidence="3" key="1">
    <citation type="submission" date="2025-08" db="UniProtKB">
        <authorList>
            <consortium name="RefSeq"/>
        </authorList>
    </citation>
    <scope>IDENTIFICATION</scope>
</reference>
<dbReference type="OMA" id="NISEQNP"/>
<dbReference type="KEGG" id="nnu:104595073"/>
<feature type="compositionally biased region" description="Basic and acidic residues" evidence="1">
    <location>
        <begin position="136"/>
        <end position="153"/>
    </location>
</feature>
<feature type="compositionally biased region" description="Basic and acidic residues" evidence="1">
    <location>
        <begin position="82"/>
        <end position="91"/>
    </location>
</feature>
<protein>
    <submittedName>
        <fullName evidence="3">Uncharacterized protein LOC104595073</fullName>
    </submittedName>
</protein>
<gene>
    <name evidence="3" type="primary">LOC104595073</name>
</gene>
<evidence type="ECO:0000313" key="3">
    <source>
        <dbReference type="RefSeq" id="XP_010253952.1"/>
    </source>
</evidence>
<evidence type="ECO:0000313" key="2">
    <source>
        <dbReference type="Proteomes" id="UP000189703"/>
    </source>
</evidence>
<feature type="region of interest" description="Disordered" evidence="1">
    <location>
        <begin position="1"/>
        <end position="162"/>
    </location>
</feature>
<dbReference type="OrthoDB" id="1933276at2759"/>
<dbReference type="GeneID" id="104595073"/>
<evidence type="ECO:0000256" key="1">
    <source>
        <dbReference type="SAM" id="MobiDB-lite"/>
    </source>
</evidence>
<dbReference type="RefSeq" id="XP_010253952.1">
    <property type="nucleotide sequence ID" value="XM_010255650.2"/>
</dbReference>
<keyword evidence="2" id="KW-1185">Reference proteome</keyword>
<organism evidence="2 3">
    <name type="scientific">Nelumbo nucifera</name>
    <name type="common">Sacred lotus</name>
    <dbReference type="NCBI Taxonomy" id="4432"/>
    <lineage>
        <taxon>Eukaryota</taxon>
        <taxon>Viridiplantae</taxon>
        <taxon>Streptophyta</taxon>
        <taxon>Embryophyta</taxon>
        <taxon>Tracheophyta</taxon>
        <taxon>Spermatophyta</taxon>
        <taxon>Magnoliopsida</taxon>
        <taxon>Proteales</taxon>
        <taxon>Nelumbonaceae</taxon>
        <taxon>Nelumbo</taxon>
    </lineage>
</organism>
<proteinExistence type="predicted"/>
<sequence length="162" mass="17109">MGSCASRPKELNGPADSLPTPPSPHPTLNNVQPQTDCAPKPKLQENNNDNNGGEIPKEKEEPLIDLSEPSPKATNSDADATPEPKPDHDQVMKYGELSESNPLIGTANQTEENSGAAGNQTTDKVKNGPAGVVADPEEKGKPDIDTDKSDNASHKQPLTSEI</sequence>
<dbReference type="AlphaFoldDB" id="A0A1U7ZPY0"/>
<name>A0A1U7ZPY0_NELNU</name>
<feature type="compositionally biased region" description="Polar residues" evidence="1">
    <location>
        <begin position="98"/>
        <end position="122"/>
    </location>
</feature>
<accession>A0A1U7ZPY0</accession>
<dbReference type="Proteomes" id="UP000189703">
    <property type="component" value="Unplaced"/>
</dbReference>